<dbReference type="Proteomes" id="UP000479000">
    <property type="component" value="Unassembled WGS sequence"/>
</dbReference>
<name>A0A6H5G973_9HEMI</name>
<feature type="transmembrane region" description="Helical" evidence="2">
    <location>
        <begin position="253"/>
        <end position="286"/>
    </location>
</feature>
<feature type="region of interest" description="Disordered" evidence="1">
    <location>
        <begin position="1"/>
        <end position="21"/>
    </location>
</feature>
<dbReference type="EMBL" id="CADCXU010008242">
    <property type="protein sequence ID" value="CAA9999122.1"/>
    <property type="molecule type" value="Genomic_DNA"/>
</dbReference>
<protein>
    <submittedName>
        <fullName evidence="3">Uncharacterized protein</fullName>
    </submittedName>
</protein>
<reference evidence="3 4" key="1">
    <citation type="submission" date="2020-02" db="EMBL/GenBank/DDBJ databases">
        <authorList>
            <person name="Ferguson B K."/>
        </authorList>
    </citation>
    <scope>NUCLEOTIDE SEQUENCE [LARGE SCALE GENOMIC DNA]</scope>
</reference>
<proteinExistence type="predicted"/>
<feature type="transmembrane region" description="Helical" evidence="2">
    <location>
        <begin position="166"/>
        <end position="189"/>
    </location>
</feature>
<evidence type="ECO:0000313" key="3">
    <source>
        <dbReference type="EMBL" id="CAA9999122.1"/>
    </source>
</evidence>
<accession>A0A6H5G973</accession>
<feature type="transmembrane region" description="Helical" evidence="2">
    <location>
        <begin position="298"/>
        <end position="317"/>
    </location>
</feature>
<keyword evidence="2" id="KW-1133">Transmembrane helix</keyword>
<sequence length="319" mass="35400">MDSEEDFRSSTTPKGGTFEWNRFSSHTTLSIPTYSLGGRVERNRRGPPGGCVDHTRYFFSFARKCRRKIGSEVQNEPRASTGPLLEKCEALDETIHGARSRTWKAQVHQQRFLVRTGSPRKNCLADGTNSKCQPRSRPGASLNRQFLHAREENPSRFVDLHLTSRLIMMLSFSSIVSLTSSLCFCFIVSLTSCSIVSFSFIVSLTSCSIVSFSFIVSLTSRLIMMLSFSSIVSLTSSLSFSSIVSLTSSSIMSLSFCFIVSLTSSLCFCFIVSLTSCSIVSFCFIVSLTSRKHRPTLWMVYCACVVVTLSCNTPVVLHS</sequence>
<evidence type="ECO:0000313" key="4">
    <source>
        <dbReference type="Proteomes" id="UP000479000"/>
    </source>
</evidence>
<gene>
    <name evidence="3" type="ORF">NTEN_LOCUS5405</name>
</gene>
<keyword evidence="2" id="KW-0472">Membrane</keyword>
<dbReference type="AlphaFoldDB" id="A0A6H5G973"/>
<feature type="transmembrane region" description="Helical" evidence="2">
    <location>
        <begin position="195"/>
        <end position="216"/>
    </location>
</feature>
<organism evidence="3 4">
    <name type="scientific">Nesidiocoris tenuis</name>
    <dbReference type="NCBI Taxonomy" id="355587"/>
    <lineage>
        <taxon>Eukaryota</taxon>
        <taxon>Metazoa</taxon>
        <taxon>Ecdysozoa</taxon>
        <taxon>Arthropoda</taxon>
        <taxon>Hexapoda</taxon>
        <taxon>Insecta</taxon>
        <taxon>Pterygota</taxon>
        <taxon>Neoptera</taxon>
        <taxon>Paraneoptera</taxon>
        <taxon>Hemiptera</taxon>
        <taxon>Heteroptera</taxon>
        <taxon>Panheteroptera</taxon>
        <taxon>Cimicomorpha</taxon>
        <taxon>Miridae</taxon>
        <taxon>Dicyphina</taxon>
        <taxon>Nesidiocoris</taxon>
    </lineage>
</organism>
<evidence type="ECO:0000256" key="2">
    <source>
        <dbReference type="SAM" id="Phobius"/>
    </source>
</evidence>
<keyword evidence="4" id="KW-1185">Reference proteome</keyword>
<keyword evidence="2" id="KW-0812">Transmembrane</keyword>
<evidence type="ECO:0000256" key="1">
    <source>
        <dbReference type="SAM" id="MobiDB-lite"/>
    </source>
</evidence>